<keyword evidence="3" id="KW-1185">Reference proteome</keyword>
<evidence type="ECO:0000313" key="3">
    <source>
        <dbReference type="Proteomes" id="UP000198336"/>
    </source>
</evidence>
<sequence length="283" mass="31738">MKTLKYITLFLLAITYISCSSDDDSSTSIPADETLGLQKIQELTNDNHVVELYSKKGTLIQGYNTITIRIKDKKSSAYITDAKIDWTPIMHMTSMQHSCPKSAVTKTADKKTLYSGDIIFQMAQNDKEFWELKINYTINNVVYTVADTIAVTASPKRTVTSFKDNNGNKYVLAYIAPENPKVAVNDAAVGLYKMEDMMTFTTVNNFKIKIDPRMPSMGNHGSPNNTDLVQFQAGSFYKGKLSLTMTGYWKINMQLLNASDEVLKGEPVTTENPASSLYFEIEF</sequence>
<evidence type="ECO:0008006" key="4">
    <source>
        <dbReference type="Google" id="ProtNLM"/>
    </source>
</evidence>
<dbReference type="AlphaFoldDB" id="A0A226HWU6"/>
<dbReference type="RefSeq" id="WP_089054845.1">
    <property type="nucleotide sequence ID" value="NZ_MUHA01000021.1"/>
</dbReference>
<organism evidence="2 3">
    <name type="scientific">Flavobacterium oncorhynchi</name>
    <dbReference type="NCBI Taxonomy" id="728056"/>
    <lineage>
        <taxon>Bacteria</taxon>
        <taxon>Pseudomonadati</taxon>
        <taxon>Bacteroidota</taxon>
        <taxon>Flavobacteriia</taxon>
        <taxon>Flavobacteriales</taxon>
        <taxon>Flavobacteriaceae</taxon>
        <taxon>Flavobacterium</taxon>
    </lineage>
</organism>
<evidence type="ECO:0000256" key="1">
    <source>
        <dbReference type="SAM" id="SignalP"/>
    </source>
</evidence>
<protein>
    <recommendedName>
        <fullName evidence="4">YtkA-like domain-containing protein</fullName>
    </recommendedName>
</protein>
<feature type="signal peptide" evidence="1">
    <location>
        <begin position="1"/>
        <end position="21"/>
    </location>
</feature>
<feature type="chain" id="PRO_5012398204" description="YtkA-like domain-containing protein" evidence="1">
    <location>
        <begin position="22"/>
        <end position="283"/>
    </location>
</feature>
<dbReference type="EMBL" id="MUHA01000021">
    <property type="protein sequence ID" value="OXA98715.1"/>
    <property type="molecule type" value="Genomic_DNA"/>
</dbReference>
<gene>
    <name evidence="2" type="ORF">B0A75_13705</name>
</gene>
<evidence type="ECO:0000313" key="2">
    <source>
        <dbReference type="EMBL" id="OXA98715.1"/>
    </source>
</evidence>
<reference evidence="2 3" key="1">
    <citation type="submission" date="2016-11" db="EMBL/GenBank/DDBJ databases">
        <title>Whole genomes of Flavobacteriaceae.</title>
        <authorList>
            <person name="Stine C."/>
            <person name="Li C."/>
            <person name="Tadesse D."/>
        </authorList>
    </citation>
    <scope>NUCLEOTIDE SEQUENCE [LARGE SCALE GENOMIC DNA]</scope>
    <source>
        <strain evidence="2 3">CCUG 59446</strain>
    </source>
</reference>
<keyword evidence="1" id="KW-0732">Signal</keyword>
<dbReference type="Proteomes" id="UP000198336">
    <property type="component" value="Unassembled WGS sequence"/>
</dbReference>
<proteinExistence type="predicted"/>
<accession>A0A226HWU6</accession>
<name>A0A226HWU6_9FLAO</name>
<comment type="caution">
    <text evidence="2">The sequence shown here is derived from an EMBL/GenBank/DDBJ whole genome shotgun (WGS) entry which is preliminary data.</text>
</comment>